<evidence type="ECO:0000313" key="1">
    <source>
        <dbReference type="EMBL" id="CAK0893240.1"/>
    </source>
</evidence>
<accession>A0ABN9X6A2</accession>
<proteinExistence type="predicted"/>
<keyword evidence="2" id="KW-1185">Reference proteome</keyword>
<comment type="caution">
    <text evidence="1">The sequence shown here is derived from an EMBL/GenBank/DDBJ whole genome shotgun (WGS) entry which is preliminary data.</text>
</comment>
<name>A0ABN9X6A2_9DINO</name>
<protein>
    <submittedName>
        <fullName evidence="1">Uncharacterized protein</fullName>
    </submittedName>
</protein>
<organism evidence="1 2">
    <name type="scientific">Prorocentrum cordatum</name>
    <dbReference type="NCBI Taxonomy" id="2364126"/>
    <lineage>
        <taxon>Eukaryota</taxon>
        <taxon>Sar</taxon>
        <taxon>Alveolata</taxon>
        <taxon>Dinophyceae</taxon>
        <taxon>Prorocentrales</taxon>
        <taxon>Prorocentraceae</taxon>
        <taxon>Prorocentrum</taxon>
    </lineage>
</organism>
<dbReference type="EMBL" id="CAUYUJ010019726">
    <property type="protein sequence ID" value="CAK0893240.1"/>
    <property type="molecule type" value="Genomic_DNA"/>
</dbReference>
<evidence type="ECO:0000313" key="2">
    <source>
        <dbReference type="Proteomes" id="UP001189429"/>
    </source>
</evidence>
<dbReference type="Proteomes" id="UP001189429">
    <property type="component" value="Unassembled WGS sequence"/>
</dbReference>
<sequence length="610" mass="67655">DGLALRRRRVLLPICTHTSRDCNCTRDHTDTMTSMSKAVLLASAASLTAGLQVTTQADEIIGAAIDKLEGMWPQKGKQILEDIFGTLPPRDEGRALRERLLQKFQKHGTFVFAAFGSSVSAGHDNFMNQSWPFELERMLKLTFKELGFDFEMRQRSAGGFGEMPFGAGCLASRAGEGVDALSWEWHYFQDPPCEGHHFLEEAAAMRSSPMVFALADSNIPFDTLLKNWHGETGCGDIRRDARDAAMARKDEETWHPDKREYKPNEWYLTEEFISNAEVDRFSRELKSRKCHGLEEHPDERVPARDIQLPPQTGVAPAFERAGHAFYPVAVGAGTAQLVSIPWYQAREKAFKYNWHPGPLGHTLIASSMAHYILTNLRSVLGEGPVPKRMKGPSADNPLVGKPIVGQLEEPQCGALKVNQCKTGMFPTSSGTALEGARHADQSDDTWEYGISRQAAERGHEAVDKRYVYRGNKTSGELKLSFQAPKDGMYVVLCGAPCGWRCDGTAGYVSSMSQRWWPEDLPKRKSVSDLKFSIDGNGIRDKELPKLHETLFDKETGIFCRDCTNPASLCQPVAKVDAGPHTVGARVAPKSYEGADAEDTFVEIMELLVVG</sequence>
<feature type="non-terminal residue" evidence="1">
    <location>
        <position position="1"/>
    </location>
</feature>
<reference evidence="1" key="1">
    <citation type="submission" date="2023-10" db="EMBL/GenBank/DDBJ databases">
        <authorList>
            <person name="Chen Y."/>
            <person name="Shah S."/>
            <person name="Dougan E. K."/>
            <person name="Thang M."/>
            <person name="Chan C."/>
        </authorList>
    </citation>
    <scope>NUCLEOTIDE SEQUENCE [LARGE SCALE GENOMIC DNA]</scope>
</reference>
<gene>
    <name evidence="1" type="ORF">PCOR1329_LOCUS72634</name>
</gene>